<dbReference type="InterPro" id="IPR035903">
    <property type="entry name" value="HesB-like_dom_sf"/>
</dbReference>
<evidence type="ECO:0000313" key="2">
    <source>
        <dbReference type="EMBL" id="BET24726.1"/>
    </source>
</evidence>
<dbReference type="Proteomes" id="UP001329151">
    <property type="component" value="Chromosome"/>
</dbReference>
<protein>
    <submittedName>
        <fullName evidence="2">Iron-sulfur cluster insertion protein ErpA</fullName>
    </submittedName>
</protein>
<gene>
    <name evidence="2" type="primary">erpA_1</name>
    <name evidence="2" type="ORF">RGQ30_02270</name>
</gene>
<dbReference type="Pfam" id="PF01521">
    <property type="entry name" value="Fe-S_biosyn"/>
    <property type="match status" value="1"/>
</dbReference>
<name>A0AA86JDB1_9BURK</name>
<dbReference type="GO" id="GO:0016226">
    <property type="term" value="P:iron-sulfur cluster assembly"/>
    <property type="evidence" value="ECO:0007669"/>
    <property type="project" value="InterPro"/>
</dbReference>
<proteinExistence type="predicted"/>
<dbReference type="EMBL" id="AP028947">
    <property type="protein sequence ID" value="BET24726.1"/>
    <property type="molecule type" value="Genomic_DNA"/>
</dbReference>
<dbReference type="GO" id="GO:0051539">
    <property type="term" value="F:4 iron, 4 sulfur cluster binding"/>
    <property type="evidence" value="ECO:0007669"/>
    <property type="project" value="TreeGrafter"/>
</dbReference>
<organism evidence="2 3">
    <name type="scientific">Limnobacter thiooxidans</name>
    <dbReference type="NCBI Taxonomy" id="131080"/>
    <lineage>
        <taxon>Bacteria</taxon>
        <taxon>Pseudomonadati</taxon>
        <taxon>Pseudomonadota</taxon>
        <taxon>Betaproteobacteria</taxon>
        <taxon>Burkholderiales</taxon>
        <taxon>Burkholderiaceae</taxon>
        <taxon>Limnobacter</taxon>
    </lineage>
</organism>
<keyword evidence="3" id="KW-1185">Reference proteome</keyword>
<feature type="domain" description="Core" evidence="1">
    <location>
        <begin position="12"/>
        <end position="112"/>
    </location>
</feature>
<dbReference type="PROSITE" id="PS01152">
    <property type="entry name" value="HESB"/>
    <property type="match status" value="1"/>
</dbReference>
<reference evidence="2 3" key="1">
    <citation type="submission" date="2023-10" db="EMBL/GenBank/DDBJ databases">
        <title>Complete Genome Sequence of Limnobacter thiooxidans CS-K2T, Isolated from freshwater lake sediments in Bavaria, Germany.</title>
        <authorList>
            <person name="Naruki M."/>
            <person name="Watanabe A."/>
            <person name="Warashina T."/>
            <person name="Morita T."/>
            <person name="Arakawa K."/>
        </authorList>
    </citation>
    <scope>NUCLEOTIDE SEQUENCE [LARGE SCALE GENOMIC DNA]</scope>
    <source>
        <strain evidence="2 3">CS-K2</strain>
    </source>
</reference>
<dbReference type="GO" id="GO:0005506">
    <property type="term" value="F:iron ion binding"/>
    <property type="evidence" value="ECO:0007669"/>
    <property type="project" value="TreeGrafter"/>
</dbReference>
<sequence length="118" mass="13144">MTSETLTPTCNVSLTDSAQERILDLRDNMHKPAMIRLYVQGGGCSGFEYKIDLARETDEDDILVQINPYIHLYIDPVSAPYLEGTTIDYETHTLASRFVFNNPQAKSTCGCGSSFSVE</sequence>
<dbReference type="Gene3D" id="2.60.300.12">
    <property type="entry name" value="HesB-like domain"/>
    <property type="match status" value="1"/>
</dbReference>
<dbReference type="InterPro" id="IPR000361">
    <property type="entry name" value="ATAP_core_dom"/>
</dbReference>
<dbReference type="GO" id="GO:0051537">
    <property type="term" value="F:2 iron, 2 sulfur cluster binding"/>
    <property type="evidence" value="ECO:0007669"/>
    <property type="project" value="TreeGrafter"/>
</dbReference>
<dbReference type="InterPro" id="IPR017870">
    <property type="entry name" value="FeS_cluster_insertion_CS"/>
</dbReference>
<dbReference type="SUPFAM" id="SSF89360">
    <property type="entry name" value="HesB-like domain"/>
    <property type="match status" value="1"/>
</dbReference>
<dbReference type="NCBIfam" id="TIGR00049">
    <property type="entry name" value="iron-sulfur cluster assembly accessory protein"/>
    <property type="match status" value="1"/>
</dbReference>
<evidence type="ECO:0000313" key="3">
    <source>
        <dbReference type="Proteomes" id="UP001329151"/>
    </source>
</evidence>
<dbReference type="KEGG" id="lto:RGQ30_02270"/>
<evidence type="ECO:0000259" key="1">
    <source>
        <dbReference type="Pfam" id="PF01521"/>
    </source>
</evidence>
<accession>A0AA86JDB1</accession>
<dbReference type="RefSeq" id="WP_130557042.1">
    <property type="nucleotide sequence ID" value="NZ_AP028947.1"/>
</dbReference>
<dbReference type="PANTHER" id="PTHR43011">
    <property type="entry name" value="IRON-SULFUR CLUSTER ASSEMBLY 2 HOMOLOG, MITOCHONDRIAL"/>
    <property type="match status" value="1"/>
</dbReference>
<dbReference type="PANTHER" id="PTHR43011:SF1">
    <property type="entry name" value="IRON-SULFUR CLUSTER ASSEMBLY 2 HOMOLOG, MITOCHONDRIAL"/>
    <property type="match status" value="1"/>
</dbReference>
<dbReference type="AlphaFoldDB" id="A0AA86JDB1"/>
<dbReference type="InterPro" id="IPR016092">
    <property type="entry name" value="ATAP"/>
</dbReference>